<sequence length="111" mass="12468">MDLVGPDGQIVHFLSQRNLGSVLPRVFMYIRQDLRFGANWFRRENQPIFKVQQVLERTLAIELVGSDGKSGPFSKSKIPRSRTSVKTSAMESVGPDRQTGPFSRSNESRSG</sequence>
<proteinExistence type="predicted"/>
<accession>A0A9J5WMI8</accession>
<evidence type="ECO:0000256" key="1">
    <source>
        <dbReference type="SAM" id="MobiDB-lite"/>
    </source>
</evidence>
<reference evidence="2 3" key="1">
    <citation type="submission" date="2020-09" db="EMBL/GenBank/DDBJ databases">
        <title>De no assembly of potato wild relative species, Solanum commersonii.</title>
        <authorList>
            <person name="Cho K."/>
        </authorList>
    </citation>
    <scope>NUCLEOTIDE SEQUENCE [LARGE SCALE GENOMIC DNA]</scope>
    <source>
        <strain evidence="2">LZ3.2</strain>
        <tissue evidence="2">Leaf</tissue>
    </source>
</reference>
<organism evidence="2 3">
    <name type="scientific">Solanum commersonii</name>
    <name type="common">Commerson's wild potato</name>
    <name type="synonym">Commerson's nightshade</name>
    <dbReference type="NCBI Taxonomy" id="4109"/>
    <lineage>
        <taxon>Eukaryota</taxon>
        <taxon>Viridiplantae</taxon>
        <taxon>Streptophyta</taxon>
        <taxon>Embryophyta</taxon>
        <taxon>Tracheophyta</taxon>
        <taxon>Spermatophyta</taxon>
        <taxon>Magnoliopsida</taxon>
        <taxon>eudicotyledons</taxon>
        <taxon>Gunneridae</taxon>
        <taxon>Pentapetalae</taxon>
        <taxon>asterids</taxon>
        <taxon>lamiids</taxon>
        <taxon>Solanales</taxon>
        <taxon>Solanaceae</taxon>
        <taxon>Solanoideae</taxon>
        <taxon>Solaneae</taxon>
        <taxon>Solanum</taxon>
    </lineage>
</organism>
<feature type="region of interest" description="Disordered" evidence="1">
    <location>
        <begin position="65"/>
        <end position="111"/>
    </location>
</feature>
<name>A0A9J5WMI8_SOLCO</name>
<dbReference type="AlphaFoldDB" id="A0A9J5WMI8"/>
<comment type="caution">
    <text evidence="2">The sequence shown here is derived from an EMBL/GenBank/DDBJ whole genome shotgun (WGS) entry which is preliminary data.</text>
</comment>
<feature type="compositionally biased region" description="Polar residues" evidence="1">
    <location>
        <begin position="81"/>
        <end position="90"/>
    </location>
</feature>
<dbReference type="Proteomes" id="UP000824120">
    <property type="component" value="Chromosome 11"/>
</dbReference>
<dbReference type="EMBL" id="JACXVP010000011">
    <property type="protein sequence ID" value="KAG5576396.1"/>
    <property type="molecule type" value="Genomic_DNA"/>
</dbReference>
<protein>
    <submittedName>
        <fullName evidence="2">Uncharacterized protein</fullName>
    </submittedName>
</protein>
<evidence type="ECO:0000313" key="3">
    <source>
        <dbReference type="Proteomes" id="UP000824120"/>
    </source>
</evidence>
<keyword evidence="3" id="KW-1185">Reference proteome</keyword>
<gene>
    <name evidence="2" type="ORF">H5410_056530</name>
</gene>
<evidence type="ECO:0000313" key="2">
    <source>
        <dbReference type="EMBL" id="KAG5576396.1"/>
    </source>
</evidence>